<proteinExistence type="predicted"/>
<reference evidence="1" key="1">
    <citation type="journal article" date="2022" name="bioRxiv">
        <title>Sequencing and chromosome-scale assembly of the giantPleurodeles waltlgenome.</title>
        <authorList>
            <person name="Brown T."/>
            <person name="Elewa A."/>
            <person name="Iarovenko S."/>
            <person name="Subramanian E."/>
            <person name="Araus A.J."/>
            <person name="Petzold A."/>
            <person name="Susuki M."/>
            <person name="Suzuki K.-i.T."/>
            <person name="Hayashi T."/>
            <person name="Toyoda A."/>
            <person name="Oliveira C."/>
            <person name="Osipova E."/>
            <person name="Leigh N.D."/>
            <person name="Simon A."/>
            <person name="Yun M.H."/>
        </authorList>
    </citation>
    <scope>NUCLEOTIDE SEQUENCE</scope>
    <source>
        <strain evidence="1">20211129_DDA</strain>
        <tissue evidence="1">Liver</tissue>
    </source>
</reference>
<dbReference type="Proteomes" id="UP001066276">
    <property type="component" value="Chromosome 3_1"/>
</dbReference>
<name>A0AAV7UNA2_PLEWA</name>
<comment type="caution">
    <text evidence="1">The sequence shown here is derived from an EMBL/GenBank/DDBJ whole genome shotgun (WGS) entry which is preliminary data.</text>
</comment>
<evidence type="ECO:0000313" key="1">
    <source>
        <dbReference type="EMBL" id="KAJ1190504.1"/>
    </source>
</evidence>
<evidence type="ECO:0000313" key="2">
    <source>
        <dbReference type="Proteomes" id="UP001066276"/>
    </source>
</evidence>
<keyword evidence="2" id="KW-1185">Reference proteome</keyword>
<dbReference type="Gene3D" id="3.60.10.10">
    <property type="entry name" value="Endonuclease/exonuclease/phosphatase"/>
    <property type="match status" value="1"/>
</dbReference>
<dbReference type="InterPro" id="IPR036691">
    <property type="entry name" value="Endo/exonu/phosph_ase_sf"/>
</dbReference>
<protein>
    <submittedName>
        <fullName evidence="1">Uncharacterized protein</fullName>
    </submittedName>
</protein>
<organism evidence="1 2">
    <name type="scientific">Pleurodeles waltl</name>
    <name type="common">Iberian ribbed newt</name>
    <dbReference type="NCBI Taxonomy" id="8319"/>
    <lineage>
        <taxon>Eukaryota</taxon>
        <taxon>Metazoa</taxon>
        <taxon>Chordata</taxon>
        <taxon>Craniata</taxon>
        <taxon>Vertebrata</taxon>
        <taxon>Euteleostomi</taxon>
        <taxon>Amphibia</taxon>
        <taxon>Batrachia</taxon>
        <taxon>Caudata</taxon>
        <taxon>Salamandroidea</taxon>
        <taxon>Salamandridae</taxon>
        <taxon>Pleurodelinae</taxon>
        <taxon>Pleurodeles</taxon>
    </lineage>
</organism>
<sequence>MGSQSDPFHDRDHVLYPEGGNVVLYGALDGRELRLLNVFEPNNDRPDFYARVAAADLSYLTTDIIMTGDCNCVLDSARDRKLPRHHTKTHLTRALSDLM</sequence>
<accession>A0AAV7UNA2</accession>
<dbReference type="EMBL" id="JANPWB010000005">
    <property type="protein sequence ID" value="KAJ1190504.1"/>
    <property type="molecule type" value="Genomic_DNA"/>
</dbReference>
<gene>
    <name evidence="1" type="ORF">NDU88_007242</name>
</gene>
<dbReference type="AlphaFoldDB" id="A0AAV7UNA2"/>